<comment type="caution">
    <text evidence="1">The sequence shown here is derived from an EMBL/GenBank/DDBJ whole genome shotgun (WGS) entry which is preliminary data.</text>
</comment>
<dbReference type="OrthoDB" id="8780119at2"/>
<dbReference type="STRING" id="709839.TSA66_23750"/>
<name>A0A0C1YRA8_9BURK</name>
<dbReference type="EMBL" id="JWJG01000028">
    <property type="protein sequence ID" value="KIF83172.1"/>
    <property type="molecule type" value="Genomic_DNA"/>
</dbReference>
<keyword evidence="2" id="KW-1185">Reference proteome</keyword>
<dbReference type="RefSeq" id="WP_040041798.1">
    <property type="nucleotide sequence ID" value="NZ_JWJG01000028.1"/>
</dbReference>
<organism evidence="1 2">
    <name type="scientific">Noviherbaspirillum autotrophicum</name>
    <dbReference type="NCBI Taxonomy" id="709839"/>
    <lineage>
        <taxon>Bacteria</taxon>
        <taxon>Pseudomonadati</taxon>
        <taxon>Pseudomonadota</taxon>
        <taxon>Betaproteobacteria</taxon>
        <taxon>Burkholderiales</taxon>
        <taxon>Oxalobacteraceae</taxon>
        <taxon>Noviherbaspirillum</taxon>
    </lineage>
</organism>
<gene>
    <name evidence="1" type="ORF">TSA66_23750</name>
</gene>
<accession>A0A0C1YRA8</accession>
<sequence length="89" mass="9695">MQPKFEHRDESAWELGDQAYELDDSIEAGVVKAAQLGIRPGSDGYAAFITAFSRRVRSKQLSPKKMLSSEAIPPGSAKVLTPDFLRAAS</sequence>
<evidence type="ECO:0000313" key="1">
    <source>
        <dbReference type="EMBL" id="KIF83172.1"/>
    </source>
</evidence>
<proteinExistence type="predicted"/>
<dbReference type="Proteomes" id="UP000031572">
    <property type="component" value="Unassembled WGS sequence"/>
</dbReference>
<reference evidence="1 2" key="1">
    <citation type="submission" date="2014-12" db="EMBL/GenBank/DDBJ databases">
        <title>Denitrispirillum autotrophicum gen. nov., sp. nov., Denitrifying, Facultatively Autotrophic Bacteria Isolated from Rice Paddy Soil.</title>
        <authorList>
            <person name="Ishii S."/>
            <person name="Ashida N."/>
            <person name="Ohno H."/>
            <person name="Otsuka S."/>
            <person name="Yokota A."/>
            <person name="Senoo K."/>
        </authorList>
    </citation>
    <scope>NUCLEOTIDE SEQUENCE [LARGE SCALE GENOMIC DNA]</scope>
    <source>
        <strain evidence="1 2">TSA66</strain>
    </source>
</reference>
<dbReference type="AlphaFoldDB" id="A0A0C1YRA8"/>
<protein>
    <submittedName>
        <fullName evidence="1">Uncharacterized protein</fullName>
    </submittedName>
</protein>
<evidence type="ECO:0000313" key="2">
    <source>
        <dbReference type="Proteomes" id="UP000031572"/>
    </source>
</evidence>